<dbReference type="Gene3D" id="3.40.430.10">
    <property type="entry name" value="Dihydrofolate Reductase, subunit A"/>
    <property type="match status" value="1"/>
</dbReference>
<evidence type="ECO:0000313" key="2">
    <source>
        <dbReference type="EMBL" id="SPD85420.1"/>
    </source>
</evidence>
<dbReference type="Proteomes" id="UP000238164">
    <property type="component" value="Chromosome 1"/>
</dbReference>
<dbReference type="Pfam" id="PF01872">
    <property type="entry name" value="RibD_C"/>
    <property type="match status" value="1"/>
</dbReference>
<feature type="domain" description="Bacterial bifunctional deaminase-reductase C-terminal" evidence="1">
    <location>
        <begin position="29"/>
        <end position="121"/>
    </location>
</feature>
<organism evidence="2 3">
    <name type="scientific">Micropruina glycogenica</name>
    <dbReference type="NCBI Taxonomy" id="75385"/>
    <lineage>
        <taxon>Bacteria</taxon>
        <taxon>Bacillati</taxon>
        <taxon>Actinomycetota</taxon>
        <taxon>Actinomycetes</taxon>
        <taxon>Propionibacteriales</taxon>
        <taxon>Nocardioidaceae</taxon>
        <taxon>Micropruina</taxon>
    </lineage>
</organism>
<name>A0A2N9JCZ3_9ACTN</name>
<proteinExistence type="predicted"/>
<dbReference type="GO" id="GO:0009231">
    <property type="term" value="P:riboflavin biosynthetic process"/>
    <property type="evidence" value="ECO:0007669"/>
    <property type="project" value="InterPro"/>
</dbReference>
<sequence>MQVWAEDDWLQGEPDVLHEYADIWRDRDKIVYSTTMAAPTLARTRLERTLDLDAVRALKESTDAGICVGGPTLAAALMRARLVDELTMYIAPVVVGAGAPALPGVSLDLTLLEERRLGDGFLYVRYAIRNP</sequence>
<dbReference type="AlphaFoldDB" id="A0A2N9JCZ3"/>
<dbReference type="InterPro" id="IPR002734">
    <property type="entry name" value="RibDG_C"/>
</dbReference>
<keyword evidence="3" id="KW-1185">Reference proteome</keyword>
<dbReference type="InterPro" id="IPR024072">
    <property type="entry name" value="DHFR-like_dom_sf"/>
</dbReference>
<dbReference type="EMBL" id="LT985188">
    <property type="protein sequence ID" value="SPD85420.1"/>
    <property type="molecule type" value="Genomic_DNA"/>
</dbReference>
<gene>
    <name evidence="2" type="ORF">MPLG2_0384</name>
</gene>
<accession>A0A2N9JCZ3</accession>
<dbReference type="KEGG" id="mgg:MPLG2_0384"/>
<evidence type="ECO:0000259" key="1">
    <source>
        <dbReference type="Pfam" id="PF01872"/>
    </source>
</evidence>
<protein>
    <submittedName>
        <fullName evidence="2">Deaminase reductase</fullName>
    </submittedName>
</protein>
<reference evidence="2 3" key="1">
    <citation type="submission" date="2018-02" db="EMBL/GenBank/DDBJ databases">
        <authorList>
            <person name="Cohen D.B."/>
            <person name="Kent A.D."/>
        </authorList>
    </citation>
    <scope>NUCLEOTIDE SEQUENCE [LARGE SCALE GENOMIC DNA]</scope>
    <source>
        <strain evidence="2">1</strain>
    </source>
</reference>
<evidence type="ECO:0000313" key="3">
    <source>
        <dbReference type="Proteomes" id="UP000238164"/>
    </source>
</evidence>
<dbReference type="SUPFAM" id="SSF53597">
    <property type="entry name" value="Dihydrofolate reductase-like"/>
    <property type="match status" value="1"/>
</dbReference>
<dbReference type="GO" id="GO:0008703">
    <property type="term" value="F:5-amino-6-(5-phosphoribosylamino)uracil reductase activity"/>
    <property type="evidence" value="ECO:0007669"/>
    <property type="project" value="InterPro"/>
</dbReference>
<dbReference type="RefSeq" id="WP_231935748.1">
    <property type="nucleotide sequence ID" value="NZ_BAAAGO010000024.1"/>
</dbReference>